<feature type="compositionally biased region" description="Basic and acidic residues" evidence="1">
    <location>
        <begin position="436"/>
        <end position="446"/>
    </location>
</feature>
<dbReference type="Proteomes" id="UP001172102">
    <property type="component" value="Unassembled WGS sequence"/>
</dbReference>
<reference evidence="2" key="1">
    <citation type="submission" date="2023-06" db="EMBL/GenBank/DDBJ databases">
        <title>Genome-scale phylogeny and comparative genomics of the fungal order Sordariales.</title>
        <authorList>
            <consortium name="Lawrence Berkeley National Laboratory"/>
            <person name="Hensen N."/>
            <person name="Bonometti L."/>
            <person name="Westerberg I."/>
            <person name="Brannstrom I.O."/>
            <person name="Guillou S."/>
            <person name="Cros-Aarteil S."/>
            <person name="Calhoun S."/>
            <person name="Haridas S."/>
            <person name="Kuo A."/>
            <person name="Mondo S."/>
            <person name="Pangilinan J."/>
            <person name="Riley R."/>
            <person name="Labutti K."/>
            <person name="Andreopoulos B."/>
            <person name="Lipzen A."/>
            <person name="Chen C."/>
            <person name="Yanf M."/>
            <person name="Daum C."/>
            <person name="Ng V."/>
            <person name="Clum A."/>
            <person name="Steindorff A."/>
            <person name="Ohm R."/>
            <person name="Martin F."/>
            <person name="Silar P."/>
            <person name="Natvig D."/>
            <person name="Lalanne C."/>
            <person name="Gautier V."/>
            <person name="Ament-Velasquez S.L."/>
            <person name="Kruys A."/>
            <person name="Hutchinson M.I."/>
            <person name="Powell A.J."/>
            <person name="Barry K."/>
            <person name="Miller A.N."/>
            <person name="Grigoriev I.V."/>
            <person name="Debuchy R."/>
            <person name="Gladieux P."/>
            <person name="Thoren M.H."/>
            <person name="Johannesson H."/>
        </authorList>
    </citation>
    <scope>NUCLEOTIDE SEQUENCE</scope>
    <source>
        <strain evidence="2">SMH4607-1</strain>
    </source>
</reference>
<evidence type="ECO:0000313" key="2">
    <source>
        <dbReference type="EMBL" id="KAK0730332.1"/>
    </source>
</evidence>
<keyword evidence="3" id="KW-1185">Reference proteome</keyword>
<proteinExistence type="predicted"/>
<comment type="caution">
    <text evidence="2">The sequence shown here is derived from an EMBL/GenBank/DDBJ whole genome shotgun (WGS) entry which is preliminary data.</text>
</comment>
<feature type="region of interest" description="Disordered" evidence="1">
    <location>
        <begin position="367"/>
        <end position="397"/>
    </location>
</feature>
<feature type="compositionally biased region" description="Polar residues" evidence="1">
    <location>
        <begin position="423"/>
        <end position="435"/>
    </location>
</feature>
<organism evidence="2 3">
    <name type="scientific">Lasiosphaeris hirsuta</name>
    <dbReference type="NCBI Taxonomy" id="260670"/>
    <lineage>
        <taxon>Eukaryota</taxon>
        <taxon>Fungi</taxon>
        <taxon>Dikarya</taxon>
        <taxon>Ascomycota</taxon>
        <taxon>Pezizomycotina</taxon>
        <taxon>Sordariomycetes</taxon>
        <taxon>Sordariomycetidae</taxon>
        <taxon>Sordariales</taxon>
        <taxon>Lasiosphaeriaceae</taxon>
        <taxon>Lasiosphaeris</taxon>
    </lineage>
</organism>
<name>A0AA40B9X6_9PEZI</name>
<evidence type="ECO:0000313" key="3">
    <source>
        <dbReference type="Proteomes" id="UP001172102"/>
    </source>
</evidence>
<gene>
    <name evidence="2" type="ORF">B0H67DRAFT_605333</name>
</gene>
<dbReference type="AlphaFoldDB" id="A0AA40B9X6"/>
<dbReference type="EMBL" id="JAUKUA010000001">
    <property type="protein sequence ID" value="KAK0730332.1"/>
    <property type="molecule type" value="Genomic_DNA"/>
</dbReference>
<accession>A0AA40B9X6</accession>
<evidence type="ECO:0000256" key="1">
    <source>
        <dbReference type="SAM" id="MobiDB-lite"/>
    </source>
</evidence>
<feature type="region of interest" description="Disordered" evidence="1">
    <location>
        <begin position="418"/>
        <end position="517"/>
    </location>
</feature>
<sequence>MHQSNLEGNGIFIREKPTGVGRPPPPHVLAFQQTVVDMDWSVADMLEGWSDDRVRRFDELPQADVAIPDLERACVSEALKCYSHVAERAEQLLPGGPFLRRDSEWETFFRGVFLAPLTQDSSHVRCMDLASSNGLSRSRFYYESTVVARNRPWSLFAPPQQFQEEHRAGLIVPTPDWAAFIAFYDTDPSGAAADAWHPRHSIVGNLSCKTLEFLTRRGLESSTFNKFRGADNSHKNPSDCACFPWLVVEHAKGGQDARQCYVRAANSGSAAILMFRRLAKYTAPKADDAHIPPVVTMTTVAQAVKVWVTYSCNSGVTIKMDCIWEGDMTKILDLISLRVVLENVRTWAMRELRPWTSALIDGWNEQFPEENGTASEPRKEPVPILPAPDVARTTKRQDDVWNQGIRIPWSGTRKLRVKLPNPSAYSNARYSQSPSKEADAAKKEPSEQATAFSGPVPDRTLSLLPTDVGTPSPLPGKDADLADPNAGSSLGDQDASLSDWEDTDWSDTDSPDLNEAR</sequence>
<protein>
    <submittedName>
        <fullName evidence="2">Uncharacterized protein</fullName>
    </submittedName>
</protein>
<feature type="compositionally biased region" description="Acidic residues" evidence="1">
    <location>
        <begin position="499"/>
        <end position="517"/>
    </location>
</feature>